<comment type="caution">
    <text evidence="1">The sequence shown here is derived from an EMBL/GenBank/DDBJ whole genome shotgun (WGS) entry which is preliminary data.</text>
</comment>
<dbReference type="AlphaFoldDB" id="A0A4Q9WEM0"/>
<dbReference type="InterPro" id="IPR046237">
    <property type="entry name" value="DUF6270"/>
</dbReference>
<gene>
    <name evidence="1" type="ORF">EQ812_02220</name>
</gene>
<sequence length="613" mass="71372">MKTTISVEQGKLCFHHIQQPTDIMYQFEDRIGIFLQKFPLTFEINNHMVTLDLKHHFSSGIISGLKIKMALDVEAREPIILDDINPLYIVTIHVDKEALYITLTAKDNLVTIHCQGNQLQLISDYKCTTYLGQLVAGTMLPTAKYFVTKDKHIIMEDMLTMMQHLAIRQQRWSVYVQLKDDCGNQYVEKVQLTDWIHQNKALLAQYSVDYHQKDNFLLYGNVQQQVTSLPISIQAVNQRLYSLTCDRELAHDTIYLALRSRQGNPFHYREYVEFPTIKQSAIIDLGQLHKIYTKDGDNFDVLIGKNFETARFVIPTNHKQIDTRYVTLSNTMNAKFYINGRGGLSLYVLEKTQSQAYEVPKIAVLGTCFSRNGLNTLPYFNPDYKKYMNCVFTQFHSRLDALNAVPAPASLMQQYKQHHEFEHIARDMAKTFYDELRQSGAEILVIDLYADALLTSLKLNNGSKITYNYLIKDNPNLGDYVSEWNAHEFDNDTDYYNEWLAELHKFMHHITNIIPESHIILNRGRLAEKYSEEGQLKTFSTIQQIKKANEIWENLDNLLLQHYPQVKVIDLTGKQYHADKNHPFGFSYSHYESQYYKDYFSELVKQVLLIKAL</sequence>
<evidence type="ECO:0000313" key="2">
    <source>
        <dbReference type="Proteomes" id="UP000293637"/>
    </source>
</evidence>
<proteinExistence type="predicted"/>
<dbReference type="GeneID" id="58091112"/>
<dbReference type="RefSeq" id="WP_002492517.1">
    <property type="nucleotide sequence ID" value="NZ_AP021848.1"/>
</dbReference>
<dbReference type="EMBL" id="SCHB01000001">
    <property type="protein sequence ID" value="TBW73643.1"/>
    <property type="molecule type" value="Genomic_DNA"/>
</dbReference>
<evidence type="ECO:0000313" key="1">
    <source>
        <dbReference type="EMBL" id="TBW73643.1"/>
    </source>
</evidence>
<accession>A0A4Q9WEM0</accession>
<protein>
    <submittedName>
        <fullName evidence="1">Teichoic acid biosynthesis protein</fullName>
    </submittedName>
</protein>
<organism evidence="1 2">
    <name type="scientific">Staphylococcus lugdunensis</name>
    <dbReference type="NCBI Taxonomy" id="28035"/>
    <lineage>
        <taxon>Bacteria</taxon>
        <taxon>Bacillati</taxon>
        <taxon>Bacillota</taxon>
        <taxon>Bacilli</taxon>
        <taxon>Bacillales</taxon>
        <taxon>Staphylococcaceae</taxon>
        <taxon>Staphylococcus</taxon>
    </lineage>
</organism>
<reference evidence="1 2" key="1">
    <citation type="journal article" date="2019" name="Sci. Transl. Med.">
        <title>Quorum sensing between bacterial species on the skin protects against epidermal injury in atopic dermatitis.</title>
        <authorList>
            <person name="Williams M.R."/>
        </authorList>
    </citation>
    <scope>NUCLEOTIDE SEQUENCE [LARGE SCALE GENOMIC DNA]</scope>
    <source>
        <strain evidence="1 2">E7</strain>
    </source>
</reference>
<name>A0A4Q9WEM0_STALU</name>
<dbReference type="Proteomes" id="UP000293637">
    <property type="component" value="Unassembled WGS sequence"/>
</dbReference>
<dbReference type="Pfam" id="PF19786">
    <property type="entry name" value="DUF6270"/>
    <property type="match status" value="1"/>
</dbReference>